<evidence type="ECO:0000313" key="2">
    <source>
        <dbReference type="EMBL" id="PWR22287.1"/>
    </source>
</evidence>
<evidence type="ECO:0000313" key="3">
    <source>
        <dbReference type="Proteomes" id="UP000246077"/>
    </source>
</evidence>
<keyword evidence="3" id="KW-1185">Reference proteome</keyword>
<name>A0A317E5E2_9PROT</name>
<dbReference type="Gene3D" id="6.10.10.120">
    <property type="entry name" value="Antitoxin ParD1-like"/>
    <property type="match status" value="1"/>
</dbReference>
<dbReference type="Proteomes" id="UP000246077">
    <property type="component" value="Unassembled WGS sequence"/>
</dbReference>
<dbReference type="Pfam" id="PF01402">
    <property type="entry name" value="RHH_1"/>
    <property type="match status" value="1"/>
</dbReference>
<protein>
    <submittedName>
        <fullName evidence="2">Type II toxin-antitoxin system ParD family antitoxin</fullName>
    </submittedName>
</protein>
<dbReference type="CDD" id="cd22231">
    <property type="entry name" value="RHH_NikR_HicB-like"/>
    <property type="match status" value="1"/>
</dbReference>
<reference evidence="3" key="1">
    <citation type="submission" date="2018-05" db="EMBL/GenBank/DDBJ databases">
        <title>Zavarzinia sp. HR-AS.</title>
        <authorList>
            <person name="Lee Y."/>
            <person name="Jeon C.O."/>
        </authorList>
    </citation>
    <scope>NUCLEOTIDE SEQUENCE [LARGE SCALE GENOMIC DNA]</scope>
    <source>
        <strain evidence="3">DSM 1231</strain>
    </source>
</reference>
<dbReference type="InterPro" id="IPR038296">
    <property type="entry name" value="ParD_sf"/>
</dbReference>
<dbReference type="InterPro" id="IPR002145">
    <property type="entry name" value="CopG"/>
</dbReference>
<dbReference type="InterPro" id="IPR010985">
    <property type="entry name" value="Ribbon_hlx_hlx"/>
</dbReference>
<accession>A0A317E5E2</accession>
<dbReference type="GO" id="GO:0006355">
    <property type="term" value="P:regulation of DNA-templated transcription"/>
    <property type="evidence" value="ECO:0007669"/>
    <property type="project" value="InterPro"/>
</dbReference>
<feature type="domain" description="Ribbon-helix-helix protein CopG" evidence="1">
    <location>
        <begin position="7"/>
        <end position="46"/>
    </location>
</feature>
<dbReference type="SUPFAM" id="SSF47598">
    <property type="entry name" value="Ribbon-helix-helix"/>
    <property type="match status" value="1"/>
</dbReference>
<dbReference type="EMBL" id="QGLF01000002">
    <property type="protein sequence ID" value="PWR22287.1"/>
    <property type="molecule type" value="Genomic_DNA"/>
</dbReference>
<comment type="caution">
    <text evidence="2">The sequence shown here is derived from an EMBL/GenBank/DDBJ whole genome shotgun (WGS) entry which is preliminary data.</text>
</comment>
<dbReference type="AlphaFoldDB" id="A0A317E5E2"/>
<gene>
    <name evidence="2" type="ORF">DKG75_10040</name>
</gene>
<organism evidence="2 3">
    <name type="scientific">Zavarzinia compransoris</name>
    <dbReference type="NCBI Taxonomy" id="1264899"/>
    <lineage>
        <taxon>Bacteria</taxon>
        <taxon>Pseudomonadati</taxon>
        <taxon>Pseudomonadota</taxon>
        <taxon>Alphaproteobacteria</taxon>
        <taxon>Rhodospirillales</taxon>
        <taxon>Zavarziniaceae</taxon>
        <taxon>Zavarzinia</taxon>
    </lineage>
</organism>
<dbReference type="OrthoDB" id="514770at2"/>
<evidence type="ECO:0000259" key="1">
    <source>
        <dbReference type="Pfam" id="PF01402"/>
    </source>
</evidence>
<dbReference type="RefSeq" id="WP_109920931.1">
    <property type="nucleotide sequence ID" value="NZ_QGLF01000002.1"/>
</dbReference>
<proteinExistence type="predicted"/>
<sequence>MRRTQALSITLPVEMAAALDRQVKSGAYASVSEVVRAALRAHLAREDSFQTWLRTEGAAAHDAYRDRPDDLHTSNEVAAAIDAARTDDRAE</sequence>